<evidence type="ECO:0000313" key="2">
    <source>
        <dbReference type="EMBL" id="OIQ77333.1"/>
    </source>
</evidence>
<gene>
    <name evidence="2" type="ORF">GALL_409760</name>
</gene>
<protein>
    <submittedName>
        <fullName evidence="2">Transposase DDE domain protein</fullName>
    </submittedName>
</protein>
<dbReference type="AlphaFoldDB" id="A0A1J5QMV7"/>
<dbReference type="InterPro" id="IPR002559">
    <property type="entry name" value="Transposase_11"/>
</dbReference>
<evidence type="ECO:0000259" key="1">
    <source>
        <dbReference type="Pfam" id="PF01609"/>
    </source>
</evidence>
<dbReference type="GO" id="GO:0004803">
    <property type="term" value="F:transposase activity"/>
    <property type="evidence" value="ECO:0007669"/>
    <property type="project" value="InterPro"/>
</dbReference>
<dbReference type="PANTHER" id="PTHR30007">
    <property type="entry name" value="PHP DOMAIN PROTEIN"/>
    <property type="match status" value="1"/>
</dbReference>
<accession>A0A1J5QMV7</accession>
<organism evidence="2">
    <name type="scientific">mine drainage metagenome</name>
    <dbReference type="NCBI Taxonomy" id="410659"/>
    <lineage>
        <taxon>unclassified sequences</taxon>
        <taxon>metagenomes</taxon>
        <taxon>ecological metagenomes</taxon>
    </lineage>
</organism>
<feature type="domain" description="Transposase IS4-like" evidence="1">
    <location>
        <begin position="24"/>
        <end position="152"/>
    </location>
</feature>
<name>A0A1J5QMV7_9ZZZZ</name>
<dbReference type="GO" id="GO:0003677">
    <property type="term" value="F:DNA binding"/>
    <property type="evidence" value="ECO:0007669"/>
    <property type="project" value="InterPro"/>
</dbReference>
<sequence>MRHDLLATVARLGGDHNDPNPIDRGKLGGKRHVLVDQRGRPLVAMVSAANVHDSRMLQPLILALPAVAGLSGRPRKRPGKLHIDKGYNDPCCRRWLRGRGITPRIARRAIESSSHLGKHHRVIARTLGWLHRLRRLRIRYERRAGIHQAFLTLGRLEKPSR</sequence>
<dbReference type="EMBL" id="MLJW01001641">
    <property type="protein sequence ID" value="OIQ77333.1"/>
    <property type="molecule type" value="Genomic_DNA"/>
</dbReference>
<dbReference type="Pfam" id="PF01609">
    <property type="entry name" value="DDE_Tnp_1"/>
    <property type="match status" value="1"/>
</dbReference>
<dbReference type="GO" id="GO:0006313">
    <property type="term" value="P:DNA transposition"/>
    <property type="evidence" value="ECO:0007669"/>
    <property type="project" value="InterPro"/>
</dbReference>
<dbReference type="PANTHER" id="PTHR30007:SF1">
    <property type="entry name" value="BLR1914 PROTEIN"/>
    <property type="match status" value="1"/>
</dbReference>
<comment type="caution">
    <text evidence="2">The sequence shown here is derived from an EMBL/GenBank/DDBJ whole genome shotgun (WGS) entry which is preliminary data.</text>
</comment>
<proteinExistence type="predicted"/>
<reference evidence="2" key="1">
    <citation type="submission" date="2016-10" db="EMBL/GenBank/DDBJ databases">
        <title>Sequence of Gallionella enrichment culture.</title>
        <authorList>
            <person name="Poehlein A."/>
            <person name="Muehling M."/>
            <person name="Daniel R."/>
        </authorList>
    </citation>
    <scope>NUCLEOTIDE SEQUENCE</scope>
</reference>